<feature type="compositionally biased region" description="Basic and acidic residues" evidence="1">
    <location>
        <begin position="341"/>
        <end position="356"/>
    </location>
</feature>
<feature type="region of interest" description="Disordered" evidence="1">
    <location>
        <begin position="335"/>
        <end position="381"/>
    </location>
</feature>
<feature type="region of interest" description="Disordered" evidence="1">
    <location>
        <begin position="104"/>
        <end position="223"/>
    </location>
</feature>
<organism evidence="3 4">
    <name type="scientific">Basidiobolus meristosporus CBS 931.73</name>
    <dbReference type="NCBI Taxonomy" id="1314790"/>
    <lineage>
        <taxon>Eukaryota</taxon>
        <taxon>Fungi</taxon>
        <taxon>Fungi incertae sedis</taxon>
        <taxon>Zoopagomycota</taxon>
        <taxon>Entomophthoromycotina</taxon>
        <taxon>Basidiobolomycetes</taxon>
        <taxon>Basidiobolales</taxon>
        <taxon>Basidiobolaceae</taxon>
        <taxon>Basidiobolus</taxon>
    </lineage>
</organism>
<keyword evidence="4" id="KW-1185">Reference proteome</keyword>
<evidence type="ECO:0000259" key="2">
    <source>
        <dbReference type="Pfam" id="PF09444"/>
    </source>
</evidence>
<feature type="region of interest" description="Disordered" evidence="1">
    <location>
        <begin position="497"/>
        <end position="603"/>
    </location>
</feature>
<feature type="region of interest" description="Disordered" evidence="1">
    <location>
        <begin position="1028"/>
        <end position="1078"/>
    </location>
</feature>
<proteinExistence type="predicted"/>
<gene>
    <name evidence="3" type="ORF">K493DRAFT_357321</name>
</gene>
<dbReference type="EMBL" id="MCFE01000402">
    <property type="protein sequence ID" value="ORX90076.1"/>
    <property type="molecule type" value="Genomic_DNA"/>
</dbReference>
<dbReference type="InParanoid" id="A0A1Y1XX65"/>
<feature type="compositionally biased region" description="Polar residues" evidence="1">
    <location>
        <begin position="590"/>
        <end position="603"/>
    </location>
</feature>
<feature type="compositionally biased region" description="Low complexity" evidence="1">
    <location>
        <begin position="183"/>
        <end position="192"/>
    </location>
</feature>
<feature type="compositionally biased region" description="Polar residues" evidence="1">
    <location>
        <begin position="671"/>
        <end position="688"/>
    </location>
</feature>
<feature type="region of interest" description="Disordered" evidence="1">
    <location>
        <begin position="422"/>
        <end position="454"/>
    </location>
</feature>
<feature type="region of interest" description="Disordered" evidence="1">
    <location>
        <begin position="1"/>
        <end position="35"/>
    </location>
</feature>
<feature type="compositionally biased region" description="Polar residues" evidence="1">
    <location>
        <begin position="359"/>
        <end position="375"/>
    </location>
</feature>
<name>A0A1Y1XX65_9FUNG</name>
<dbReference type="Proteomes" id="UP000193498">
    <property type="component" value="Unassembled WGS sequence"/>
</dbReference>
<feature type="compositionally biased region" description="Acidic residues" evidence="1">
    <location>
        <begin position="549"/>
        <end position="560"/>
    </location>
</feature>
<evidence type="ECO:0000256" key="1">
    <source>
        <dbReference type="SAM" id="MobiDB-lite"/>
    </source>
</evidence>
<evidence type="ECO:0000313" key="3">
    <source>
        <dbReference type="EMBL" id="ORX90076.1"/>
    </source>
</evidence>
<evidence type="ECO:0000313" key="4">
    <source>
        <dbReference type="Proteomes" id="UP000193498"/>
    </source>
</evidence>
<dbReference type="STRING" id="1314790.A0A1Y1XX65"/>
<dbReference type="AlphaFoldDB" id="A0A1Y1XX65"/>
<dbReference type="FunCoup" id="A0A1Y1XX65">
    <property type="interactions" value="162"/>
</dbReference>
<accession>A0A1Y1XX65</accession>
<feature type="domain" description="DNA replication checkpoint mediator MRC1" evidence="2">
    <location>
        <begin position="734"/>
        <end position="871"/>
    </location>
</feature>
<reference evidence="3 4" key="1">
    <citation type="submission" date="2016-07" db="EMBL/GenBank/DDBJ databases">
        <title>Pervasive Adenine N6-methylation of Active Genes in Fungi.</title>
        <authorList>
            <consortium name="DOE Joint Genome Institute"/>
            <person name="Mondo S.J."/>
            <person name="Dannebaum R.O."/>
            <person name="Kuo R.C."/>
            <person name="Labutti K."/>
            <person name="Haridas S."/>
            <person name="Kuo A."/>
            <person name="Salamov A."/>
            <person name="Ahrendt S.R."/>
            <person name="Lipzen A."/>
            <person name="Sullivan W."/>
            <person name="Andreopoulos W.B."/>
            <person name="Clum A."/>
            <person name="Lindquist E."/>
            <person name="Daum C."/>
            <person name="Ramamoorthy G.K."/>
            <person name="Gryganskyi A."/>
            <person name="Culley D."/>
            <person name="Magnuson J.K."/>
            <person name="James T.Y."/>
            <person name="O'Malley M.A."/>
            <person name="Stajich J.E."/>
            <person name="Spatafora J.W."/>
            <person name="Visel A."/>
            <person name="Grigoriev I.V."/>
        </authorList>
    </citation>
    <scope>NUCLEOTIDE SEQUENCE [LARGE SCALE GENOMIC DNA]</scope>
    <source>
        <strain evidence="3 4">CBS 931.73</strain>
    </source>
</reference>
<feature type="compositionally biased region" description="Low complexity" evidence="1">
    <location>
        <begin position="523"/>
        <end position="534"/>
    </location>
</feature>
<dbReference type="InterPro" id="IPR018564">
    <property type="entry name" value="Repl_chkpnt_MRC1_dom"/>
</dbReference>
<dbReference type="OrthoDB" id="2130597at2759"/>
<protein>
    <recommendedName>
        <fullName evidence="2">DNA replication checkpoint mediator MRC1 domain-containing protein</fullName>
    </recommendedName>
</protein>
<feature type="compositionally biased region" description="Basic residues" evidence="1">
    <location>
        <begin position="567"/>
        <end position="578"/>
    </location>
</feature>
<comment type="caution">
    <text evidence="3">The sequence shown here is derived from an EMBL/GenBank/DDBJ whole genome shotgun (WGS) entry which is preliminary data.</text>
</comment>
<sequence>MVTETSPQPRRRIGCLKKRDGTAATLSDSENEETGLFSKTSLGLGVLQNHWGSESEDDLASSKEPSASFTGNLLSANGRLDTNLFKGKSTLGFGKDISLLALSESDSESDQDTGPTSALGLKQPGKNGTKKLSKPSKSARILEMLGYESEEEETTQPKNSGLGVPVVGRTISDEPVPEKQTEAEASSSSSESSSEEENDQVAAIIKAPRKTKAGLKSATKRDLLEMHKETERLIRQTALAAPARAPKPTQKRLDMSAFLKKFQKPITEPASNVEAESSEPLEPELTSTELTSEETSIEPSSDTNGLEPVPALLPSKANTLAEFLMRPNTMAASNATAINLDKGKQVERQPVSHEPETAELQNPTPATSTNPSVTPSAIPDPFITNQANATTLSYQDSDSDSELEIIENPKDLAIQGLLKVVQKKPRKSPVKPSPGPNPAAFTSPSRIRGSSIVTQKQLNRKLLDTIQSQSAKRRIEDIERQLAKQYTPDKVIAEILSDEEGILLSGEDEEEDEDQSHSESEETTQQTEAATTTTDAEREDASAEIAEKDVDEENTTDDEITIPSSLRPRHKSSSKFKRVLSDDEGESSYPIESTIPTQPLFTQPKQLIDEEGFMINSLPRTQEDLDNDIPTQYFTEDGLFTLNAPTQETIPCTPSQSSTSATQIINSSLTAISQSPPHTWSRLQQGRPSGTAEPEDSKPMTELDAFALLGQAALNEHHKATAASMVTQLKPRNTMHSEFIDAEAEEEEDEFGFVGGEDEEEDEDDEDIVIPTLDEEEEFDHEDIKQLHLQQMKEKDRKDISNLMNDIATGGLRKRRRLGGDDGKGFDLDEDFSDEENLNRRSRYRLIKRRTDTDDFLDRIAQNPETAAFARAVAVEGNDADADDPFDHVADEAEDVFSMFRSNHSVSVEEIYSREMSMEVGRDTTTTAAATTTKSVSFDFTKEEDFAGRDQSILRLIKSRSAAPASVEDPTDEAALEPWMNTHQSGVSFLETNPDRVKRFVSMANDDKILGAVVARKEFNHKNMTFRSTTKSVQISKKKGKTPERPTPTKAPPATCGSAVVGSPTKVPPLARSETTVDPCPLLKSELVDAQ</sequence>
<feature type="compositionally biased region" description="Basic and acidic residues" evidence="1">
    <location>
        <begin position="535"/>
        <end position="548"/>
    </location>
</feature>
<feature type="region of interest" description="Disordered" evidence="1">
    <location>
        <begin position="268"/>
        <end position="313"/>
    </location>
</feature>
<feature type="region of interest" description="Disordered" evidence="1">
    <location>
        <begin position="671"/>
        <end position="698"/>
    </location>
</feature>
<feature type="compositionally biased region" description="Acidic residues" evidence="1">
    <location>
        <begin position="497"/>
        <end position="514"/>
    </location>
</feature>
<dbReference type="Pfam" id="PF09444">
    <property type="entry name" value="MRC1"/>
    <property type="match status" value="1"/>
</dbReference>